<dbReference type="Proteomes" id="UP001382455">
    <property type="component" value="Unassembled WGS sequence"/>
</dbReference>
<dbReference type="SMART" id="SM00342">
    <property type="entry name" value="HTH_ARAC"/>
    <property type="match status" value="1"/>
</dbReference>
<comment type="caution">
    <text evidence="5">The sequence shown here is derived from an EMBL/GenBank/DDBJ whole genome shotgun (WGS) entry which is preliminary data.</text>
</comment>
<sequence>MTTKVRLLLYPQILATSVTLPVEMLKAGEASFHDRKNHKLDIKFVADKQELIQCRAGCAFLPELTVGCDDNADFIIVPGIWRNPRPVIKQNQAAIGYLKAQWQQGATIVGVGTGNCLLAEAGLLDHHAATTHWHYAKQFRKDYPKVDLKPEFFITQSERIFCAASLNSLADIMVYLIAQLFGRDAAQNVERNFSHEIRKPYEEQRYLEGAVDRHADELIAQIQFWLKNNASSELSMQHVAEQFGISQRTLSRRFKAATGTTANHYLQKMRLEMAQELLASTNLTVQDVAVAVGYVDQGYLTKVFKRELKQTPSDYRLLVRKKLFKTDS</sequence>
<dbReference type="InterPro" id="IPR018060">
    <property type="entry name" value="HTH_AraC"/>
</dbReference>
<protein>
    <submittedName>
        <fullName evidence="5">Helix-turn-helix domain-containing protein</fullName>
    </submittedName>
</protein>
<dbReference type="PANTHER" id="PTHR43130:SF11">
    <property type="entry name" value="TRANSCRIPTIONAL REGULATORY PROTEIN"/>
    <property type="match status" value="1"/>
</dbReference>
<name>A0ABU8EXI1_9GAMM</name>
<dbReference type="Pfam" id="PF01965">
    <property type="entry name" value="DJ-1_PfpI"/>
    <property type="match status" value="1"/>
</dbReference>
<dbReference type="InterPro" id="IPR052158">
    <property type="entry name" value="INH-QAR"/>
</dbReference>
<organism evidence="5 6">
    <name type="scientific">Pseudoalteromonas spongiae</name>
    <dbReference type="NCBI Taxonomy" id="298657"/>
    <lineage>
        <taxon>Bacteria</taxon>
        <taxon>Pseudomonadati</taxon>
        <taxon>Pseudomonadota</taxon>
        <taxon>Gammaproteobacteria</taxon>
        <taxon>Alteromonadales</taxon>
        <taxon>Pseudoalteromonadaceae</taxon>
        <taxon>Pseudoalteromonas</taxon>
    </lineage>
</organism>
<accession>A0ABU8EXI1</accession>
<evidence type="ECO:0000256" key="2">
    <source>
        <dbReference type="ARBA" id="ARBA00023125"/>
    </source>
</evidence>
<keyword evidence="3" id="KW-0804">Transcription</keyword>
<dbReference type="PROSITE" id="PS01124">
    <property type="entry name" value="HTH_ARAC_FAMILY_2"/>
    <property type="match status" value="1"/>
</dbReference>
<dbReference type="InterPro" id="IPR009057">
    <property type="entry name" value="Homeodomain-like_sf"/>
</dbReference>
<evidence type="ECO:0000256" key="3">
    <source>
        <dbReference type="ARBA" id="ARBA00023163"/>
    </source>
</evidence>
<evidence type="ECO:0000313" key="6">
    <source>
        <dbReference type="Proteomes" id="UP001382455"/>
    </source>
</evidence>
<proteinExistence type="predicted"/>
<keyword evidence="2" id="KW-0238">DNA-binding</keyword>
<dbReference type="Pfam" id="PF12833">
    <property type="entry name" value="HTH_18"/>
    <property type="match status" value="1"/>
</dbReference>
<dbReference type="RefSeq" id="WP_336436417.1">
    <property type="nucleotide sequence ID" value="NZ_JBAWKS010000002.1"/>
</dbReference>
<dbReference type="InterPro" id="IPR029062">
    <property type="entry name" value="Class_I_gatase-like"/>
</dbReference>
<dbReference type="InterPro" id="IPR002818">
    <property type="entry name" value="DJ-1/PfpI"/>
</dbReference>
<evidence type="ECO:0000313" key="5">
    <source>
        <dbReference type="EMBL" id="MEI4551440.1"/>
    </source>
</evidence>
<dbReference type="SUPFAM" id="SSF52317">
    <property type="entry name" value="Class I glutamine amidotransferase-like"/>
    <property type="match status" value="1"/>
</dbReference>
<dbReference type="InterPro" id="IPR018062">
    <property type="entry name" value="HTH_AraC-typ_CS"/>
</dbReference>
<dbReference type="Gene3D" id="1.10.10.60">
    <property type="entry name" value="Homeodomain-like"/>
    <property type="match status" value="1"/>
</dbReference>
<dbReference type="PANTHER" id="PTHR43130">
    <property type="entry name" value="ARAC-FAMILY TRANSCRIPTIONAL REGULATOR"/>
    <property type="match status" value="1"/>
</dbReference>
<reference evidence="5 6" key="1">
    <citation type="submission" date="2023-12" db="EMBL/GenBank/DDBJ databases">
        <title>Friends and Foes: Symbiotic and Algicidal bacterial influence on Karenia brevis blooms.</title>
        <authorList>
            <person name="Fei C."/>
            <person name="Mohamed A.R."/>
            <person name="Booker A."/>
            <person name="Arshad M."/>
            <person name="Klass S."/>
            <person name="Ahn S."/>
            <person name="Gilbert P.M."/>
            <person name="Heil C.A."/>
            <person name="Martinez J.M."/>
            <person name="Amin S.A."/>
        </authorList>
    </citation>
    <scope>NUCLEOTIDE SEQUENCE [LARGE SCALE GENOMIC DNA]</scope>
    <source>
        <strain evidence="5 6">CE15</strain>
    </source>
</reference>
<keyword evidence="1" id="KW-0805">Transcription regulation</keyword>
<dbReference type="Gene3D" id="3.40.50.880">
    <property type="match status" value="1"/>
</dbReference>
<dbReference type="PROSITE" id="PS00041">
    <property type="entry name" value="HTH_ARAC_FAMILY_1"/>
    <property type="match status" value="1"/>
</dbReference>
<keyword evidence="6" id="KW-1185">Reference proteome</keyword>
<feature type="domain" description="HTH araC/xylS-type" evidence="4">
    <location>
        <begin position="220"/>
        <end position="318"/>
    </location>
</feature>
<dbReference type="EMBL" id="JBAWKS010000002">
    <property type="protein sequence ID" value="MEI4551440.1"/>
    <property type="molecule type" value="Genomic_DNA"/>
</dbReference>
<dbReference type="SUPFAM" id="SSF46689">
    <property type="entry name" value="Homeodomain-like"/>
    <property type="match status" value="2"/>
</dbReference>
<evidence type="ECO:0000259" key="4">
    <source>
        <dbReference type="PROSITE" id="PS01124"/>
    </source>
</evidence>
<dbReference type="CDD" id="cd03138">
    <property type="entry name" value="GATase1_AraC_2"/>
    <property type="match status" value="1"/>
</dbReference>
<evidence type="ECO:0000256" key="1">
    <source>
        <dbReference type="ARBA" id="ARBA00023015"/>
    </source>
</evidence>
<gene>
    <name evidence="5" type="ORF">WAE96_17320</name>
</gene>